<evidence type="ECO:0000313" key="1">
    <source>
        <dbReference type="EMBL" id="QHT70916.1"/>
    </source>
</evidence>
<dbReference type="KEGG" id="rhoz:GXP67_31850"/>
<reference evidence="1 2" key="1">
    <citation type="submission" date="2020-01" db="EMBL/GenBank/DDBJ databases">
        <authorList>
            <person name="Kim M.K."/>
        </authorList>
    </citation>
    <scope>NUCLEOTIDE SEQUENCE [LARGE SCALE GENOMIC DNA]</scope>
    <source>
        <strain evidence="1 2">172606-1</strain>
    </source>
</reference>
<dbReference type="AlphaFoldDB" id="A0A6C0GS77"/>
<dbReference type="RefSeq" id="WP_162446860.1">
    <property type="nucleotide sequence ID" value="NZ_CP048222.1"/>
</dbReference>
<sequence>MVTRKAKFLSKDESKGFHTNAIYDIDTQVDGQKIIVVSNNDSRQARLEYHSKLEFLKDWLVID</sequence>
<keyword evidence="2" id="KW-1185">Reference proteome</keyword>
<dbReference type="Proteomes" id="UP000480178">
    <property type="component" value="Chromosome"/>
</dbReference>
<dbReference type="EMBL" id="CP048222">
    <property type="protein sequence ID" value="QHT70916.1"/>
    <property type="molecule type" value="Genomic_DNA"/>
</dbReference>
<name>A0A6C0GS77_9BACT</name>
<gene>
    <name evidence="1" type="ORF">GXP67_31850</name>
</gene>
<accession>A0A6C0GS77</accession>
<evidence type="ECO:0000313" key="2">
    <source>
        <dbReference type="Proteomes" id="UP000480178"/>
    </source>
</evidence>
<protein>
    <submittedName>
        <fullName evidence="1">Uncharacterized protein</fullName>
    </submittedName>
</protein>
<organism evidence="1 2">
    <name type="scientific">Rhodocytophaga rosea</name>
    <dbReference type="NCBI Taxonomy" id="2704465"/>
    <lineage>
        <taxon>Bacteria</taxon>
        <taxon>Pseudomonadati</taxon>
        <taxon>Bacteroidota</taxon>
        <taxon>Cytophagia</taxon>
        <taxon>Cytophagales</taxon>
        <taxon>Rhodocytophagaceae</taxon>
        <taxon>Rhodocytophaga</taxon>
    </lineage>
</organism>
<proteinExistence type="predicted"/>